<evidence type="ECO:0000313" key="1">
    <source>
        <dbReference type="EMBL" id="GAA3693059.1"/>
    </source>
</evidence>
<sequence length="190" mass="21258">MKKFRRKSGAAVTRLSPYEVELLSSLVSQLVEMISDGDPETYAQPQSDDPFELWAQDLASDPDQPEAHEDPVLQRLFPNAYPHDDAASSDFRRFTERELKTTKVTDAQVVLARLATTDLGTVELRVPAEEVQAWLRTLTSVRIAVAVRLGITDAESAEEMSQLPDDDPRSYMVSVYDWLGFAQETLIAAL</sequence>
<evidence type="ECO:0000313" key="2">
    <source>
        <dbReference type="Proteomes" id="UP001500051"/>
    </source>
</evidence>
<dbReference type="Pfam" id="PF09438">
    <property type="entry name" value="DUF2017"/>
    <property type="match status" value="1"/>
</dbReference>
<gene>
    <name evidence="1" type="ORF">GCM10022204_05870</name>
</gene>
<protein>
    <recommendedName>
        <fullName evidence="3">DUF2017 domain-containing protein</fullName>
    </recommendedName>
</protein>
<dbReference type="InterPro" id="IPR018561">
    <property type="entry name" value="AosR"/>
</dbReference>
<organism evidence="1 2">
    <name type="scientific">Microlunatus aurantiacus</name>
    <dbReference type="NCBI Taxonomy" id="446786"/>
    <lineage>
        <taxon>Bacteria</taxon>
        <taxon>Bacillati</taxon>
        <taxon>Actinomycetota</taxon>
        <taxon>Actinomycetes</taxon>
        <taxon>Propionibacteriales</taxon>
        <taxon>Propionibacteriaceae</taxon>
        <taxon>Microlunatus</taxon>
    </lineage>
</organism>
<evidence type="ECO:0008006" key="3">
    <source>
        <dbReference type="Google" id="ProtNLM"/>
    </source>
</evidence>
<dbReference type="RefSeq" id="WP_344810769.1">
    <property type="nucleotide sequence ID" value="NZ_BAAAYX010000002.1"/>
</dbReference>
<name>A0ABP7CQR8_9ACTN</name>
<comment type="caution">
    <text evidence="1">The sequence shown here is derived from an EMBL/GenBank/DDBJ whole genome shotgun (WGS) entry which is preliminary data.</text>
</comment>
<dbReference type="EMBL" id="BAAAYX010000002">
    <property type="protein sequence ID" value="GAA3693059.1"/>
    <property type="molecule type" value="Genomic_DNA"/>
</dbReference>
<reference evidence="2" key="1">
    <citation type="journal article" date="2019" name="Int. J. Syst. Evol. Microbiol.">
        <title>The Global Catalogue of Microorganisms (GCM) 10K type strain sequencing project: providing services to taxonomists for standard genome sequencing and annotation.</title>
        <authorList>
            <consortium name="The Broad Institute Genomics Platform"/>
            <consortium name="The Broad Institute Genome Sequencing Center for Infectious Disease"/>
            <person name="Wu L."/>
            <person name="Ma J."/>
        </authorList>
    </citation>
    <scope>NUCLEOTIDE SEQUENCE [LARGE SCALE GENOMIC DNA]</scope>
    <source>
        <strain evidence="2">JCM 16548</strain>
    </source>
</reference>
<accession>A0ABP7CQR8</accession>
<keyword evidence="2" id="KW-1185">Reference proteome</keyword>
<dbReference type="Proteomes" id="UP001500051">
    <property type="component" value="Unassembled WGS sequence"/>
</dbReference>
<proteinExistence type="predicted"/>